<gene>
    <name evidence="1" type="ORF">CEXT_286911</name>
</gene>
<reference evidence="1 2" key="1">
    <citation type="submission" date="2021-06" db="EMBL/GenBank/DDBJ databases">
        <title>Caerostris extrusa draft genome.</title>
        <authorList>
            <person name="Kono N."/>
            <person name="Arakawa K."/>
        </authorList>
    </citation>
    <scope>NUCLEOTIDE SEQUENCE [LARGE SCALE GENOMIC DNA]</scope>
</reference>
<proteinExistence type="predicted"/>
<sequence length="102" mass="11610">MLRVAFYFGSDRTSRGKSDSLFIARASRRTKNGEHSLERENGRKSCRERLSTPRVTELNPFSTPSRNISVNIRPHFLLHPTKLEVQEQKYAAAAKAHGIQCP</sequence>
<comment type="caution">
    <text evidence="1">The sequence shown here is derived from an EMBL/GenBank/DDBJ whole genome shotgun (WGS) entry which is preliminary data.</text>
</comment>
<organism evidence="1 2">
    <name type="scientific">Caerostris extrusa</name>
    <name type="common">Bark spider</name>
    <name type="synonym">Caerostris bankana</name>
    <dbReference type="NCBI Taxonomy" id="172846"/>
    <lineage>
        <taxon>Eukaryota</taxon>
        <taxon>Metazoa</taxon>
        <taxon>Ecdysozoa</taxon>
        <taxon>Arthropoda</taxon>
        <taxon>Chelicerata</taxon>
        <taxon>Arachnida</taxon>
        <taxon>Araneae</taxon>
        <taxon>Araneomorphae</taxon>
        <taxon>Entelegynae</taxon>
        <taxon>Araneoidea</taxon>
        <taxon>Araneidae</taxon>
        <taxon>Caerostris</taxon>
    </lineage>
</organism>
<protein>
    <submittedName>
        <fullName evidence="1">Uncharacterized protein</fullName>
    </submittedName>
</protein>
<evidence type="ECO:0000313" key="2">
    <source>
        <dbReference type="Proteomes" id="UP001054945"/>
    </source>
</evidence>
<dbReference type="AlphaFoldDB" id="A0AAV4NLS4"/>
<evidence type="ECO:0000313" key="1">
    <source>
        <dbReference type="EMBL" id="GIX85324.1"/>
    </source>
</evidence>
<keyword evidence="2" id="KW-1185">Reference proteome</keyword>
<name>A0AAV4NLS4_CAEEX</name>
<accession>A0AAV4NLS4</accession>
<dbReference type="EMBL" id="BPLR01003507">
    <property type="protein sequence ID" value="GIX85324.1"/>
    <property type="molecule type" value="Genomic_DNA"/>
</dbReference>
<dbReference type="Proteomes" id="UP001054945">
    <property type="component" value="Unassembled WGS sequence"/>
</dbReference>